<dbReference type="PIRSF" id="PIRSF004808">
    <property type="entry name" value="LasT"/>
    <property type="match status" value="1"/>
</dbReference>
<dbReference type="InterPro" id="IPR001537">
    <property type="entry name" value="SpoU_MeTrfase"/>
</dbReference>
<organism evidence="8 9">
    <name type="scientific">Methylobacterium goesingense</name>
    <dbReference type="NCBI Taxonomy" id="243690"/>
    <lineage>
        <taxon>Bacteria</taxon>
        <taxon>Pseudomonadati</taxon>
        <taxon>Pseudomonadota</taxon>
        <taxon>Alphaproteobacteria</taxon>
        <taxon>Hyphomicrobiales</taxon>
        <taxon>Methylobacteriaceae</taxon>
        <taxon>Methylobacterium</taxon>
    </lineage>
</organism>
<gene>
    <name evidence="5" type="primary">trmJ</name>
    <name evidence="8" type="ORF">ABID43_004504</name>
</gene>
<feature type="region of interest" description="Disordered" evidence="6">
    <location>
        <begin position="1"/>
        <end position="25"/>
    </location>
</feature>
<reference evidence="8 9" key="1">
    <citation type="submission" date="2024-06" db="EMBL/GenBank/DDBJ databases">
        <title>Genomic Encyclopedia of Type Strains, Phase IV (KMG-IV): sequencing the most valuable type-strain genomes for metagenomic binning, comparative biology and taxonomic classification.</title>
        <authorList>
            <person name="Goeker M."/>
        </authorList>
    </citation>
    <scope>NUCLEOTIDE SEQUENCE [LARGE SCALE GENOMIC DNA]</scope>
    <source>
        <strain evidence="8 9">DSM 21331</strain>
    </source>
</reference>
<comment type="caution">
    <text evidence="8">The sequence shown here is derived from an EMBL/GenBank/DDBJ whole genome shotgun (WGS) entry which is preliminary data.</text>
</comment>
<proteinExistence type="inferred from homology"/>
<comment type="subcellular location">
    <subcellularLocation>
        <location evidence="5">Cytoplasm</location>
    </subcellularLocation>
</comment>
<dbReference type="NCBIfam" id="TIGR00050">
    <property type="entry name" value="rRNA_methyl_1"/>
    <property type="match status" value="1"/>
</dbReference>
<comment type="similarity">
    <text evidence="1">Belongs to the class IV-like SAM-binding methyltransferase superfamily. RNA methyltransferase TrmH family.</text>
</comment>
<evidence type="ECO:0000313" key="8">
    <source>
        <dbReference type="EMBL" id="MET3694939.1"/>
    </source>
</evidence>
<evidence type="ECO:0000256" key="2">
    <source>
        <dbReference type="ARBA" id="ARBA00022603"/>
    </source>
</evidence>
<dbReference type="Gene3D" id="3.40.1280.10">
    <property type="match status" value="1"/>
</dbReference>
<dbReference type="Pfam" id="PF00588">
    <property type="entry name" value="SpoU_methylase"/>
    <property type="match status" value="1"/>
</dbReference>
<comment type="function">
    <text evidence="5">Catalyzes the formation of 2'O-methylated cytidine (Cm32) or 2'O-methylated uridine (Um32) at position 32 in tRNA.</text>
</comment>
<dbReference type="InterPro" id="IPR029026">
    <property type="entry name" value="tRNA_m1G_MTases_N"/>
</dbReference>
<keyword evidence="2 5" id="KW-0489">Methyltransferase</keyword>
<evidence type="ECO:0000313" key="9">
    <source>
        <dbReference type="Proteomes" id="UP001549145"/>
    </source>
</evidence>
<sequence length="265" mass="28615">MTQATPSTQATPPTQATPETQATPSAGPVIILVQPQLAENIGMTARAMANFGLSELRLVAPKNGWPKKGVREAASGATHILDAASIHDTLADAIADLHYVLATTARERGQMKRVFAPDAAMQDVVAREGQRVGILFGRERAGLDNDEVSLADAIVTFPVDPRFSSLNLAQGVLLMGYEWRRAAGLSVLPFTGEMLSPPATREAMASLVSTLEDQLAAAGFYPPEKREIIARNMRDMLHRMAMTEQDVRTMRGALRALAARRTRAD</sequence>
<protein>
    <recommendedName>
        <fullName evidence="5">tRNA (cytidine/uridine-2'-O-)-methyltransferase TrmJ</fullName>
        <ecNumber evidence="5">2.1.1.200</ecNumber>
    </recommendedName>
    <alternativeName>
        <fullName evidence="5">tRNA (cytidine(32)/uridine(32)-2'-O)-methyltransferase</fullName>
    </alternativeName>
    <alternativeName>
        <fullName evidence="5">tRNA Cm32/Um32 methyltransferase</fullName>
    </alternativeName>
</protein>
<dbReference type="EMBL" id="JBEPMM010000020">
    <property type="protein sequence ID" value="MET3694939.1"/>
    <property type="molecule type" value="Genomic_DNA"/>
</dbReference>
<keyword evidence="3 8" id="KW-0808">Transferase</keyword>
<keyword evidence="5" id="KW-0819">tRNA processing</keyword>
<dbReference type="RefSeq" id="WP_379036526.1">
    <property type="nucleotide sequence ID" value="NZ_JBHTNC010000006.1"/>
</dbReference>
<keyword evidence="4 5" id="KW-0949">S-adenosyl-L-methionine</keyword>
<dbReference type="SUPFAM" id="SSF75217">
    <property type="entry name" value="alpha/beta knot"/>
    <property type="match status" value="1"/>
</dbReference>
<dbReference type="GO" id="GO:0032259">
    <property type="term" value="P:methylation"/>
    <property type="evidence" value="ECO:0007669"/>
    <property type="project" value="UniProtKB-KW"/>
</dbReference>
<keyword evidence="5" id="KW-0963">Cytoplasm</keyword>
<comment type="catalytic activity">
    <reaction evidence="5">
        <text>uridine(32) in tRNA + S-adenosyl-L-methionine = 2'-O-methyluridine(32) in tRNA + S-adenosyl-L-homocysteine + H(+)</text>
        <dbReference type="Rhea" id="RHEA:42936"/>
        <dbReference type="Rhea" id="RHEA-COMP:10107"/>
        <dbReference type="Rhea" id="RHEA-COMP:10290"/>
        <dbReference type="ChEBI" id="CHEBI:15378"/>
        <dbReference type="ChEBI" id="CHEBI:57856"/>
        <dbReference type="ChEBI" id="CHEBI:59789"/>
        <dbReference type="ChEBI" id="CHEBI:65315"/>
        <dbReference type="ChEBI" id="CHEBI:74478"/>
        <dbReference type="EC" id="2.1.1.200"/>
    </reaction>
</comment>
<comment type="subunit">
    <text evidence="5">Homodimer.</text>
</comment>
<name>A0ABV2LAQ9_9HYPH</name>
<evidence type="ECO:0000259" key="7">
    <source>
        <dbReference type="Pfam" id="PF00588"/>
    </source>
</evidence>
<evidence type="ECO:0000256" key="6">
    <source>
        <dbReference type="SAM" id="MobiDB-lite"/>
    </source>
</evidence>
<evidence type="ECO:0000256" key="3">
    <source>
        <dbReference type="ARBA" id="ARBA00022679"/>
    </source>
</evidence>
<dbReference type="CDD" id="cd18093">
    <property type="entry name" value="SpoU-like_TrmJ"/>
    <property type="match status" value="1"/>
</dbReference>
<evidence type="ECO:0000256" key="4">
    <source>
        <dbReference type="ARBA" id="ARBA00022691"/>
    </source>
</evidence>
<dbReference type="PANTHER" id="PTHR42786">
    <property type="entry name" value="TRNA/RRNA METHYLTRANSFERASE"/>
    <property type="match status" value="1"/>
</dbReference>
<dbReference type="InterPro" id="IPR004384">
    <property type="entry name" value="RNA_MeTrfase_TrmJ/LasT"/>
</dbReference>
<keyword evidence="9" id="KW-1185">Reference proteome</keyword>
<dbReference type="GO" id="GO:0008168">
    <property type="term" value="F:methyltransferase activity"/>
    <property type="evidence" value="ECO:0007669"/>
    <property type="project" value="UniProtKB-KW"/>
</dbReference>
<feature type="domain" description="tRNA/rRNA methyltransferase SpoU type" evidence="7">
    <location>
        <begin position="29"/>
        <end position="176"/>
    </location>
</feature>
<comment type="catalytic activity">
    <reaction evidence="5">
        <text>cytidine(32) in tRNA + S-adenosyl-L-methionine = 2'-O-methylcytidine(32) in tRNA + S-adenosyl-L-homocysteine + H(+)</text>
        <dbReference type="Rhea" id="RHEA:42932"/>
        <dbReference type="Rhea" id="RHEA-COMP:10288"/>
        <dbReference type="Rhea" id="RHEA-COMP:10289"/>
        <dbReference type="ChEBI" id="CHEBI:15378"/>
        <dbReference type="ChEBI" id="CHEBI:57856"/>
        <dbReference type="ChEBI" id="CHEBI:59789"/>
        <dbReference type="ChEBI" id="CHEBI:74495"/>
        <dbReference type="ChEBI" id="CHEBI:82748"/>
        <dbReference type="EC" id="2.1.1.200"/>
    </reaction>
</comment>
<dbReference type="InterPro" id="IPR029028">
    <property type="entry name" value="Alpha/beta_knot_MTases"/>
</dbReference>
<evidence type="ECO:0000256" key="5">
    <source>
        <dbReference type="RuleBase" id="RU362024"/>
    </source>
</evidence>
<dbReference type="Gene3D" id="1.10.8.590">
    <property type="match status" value="1"/>
</dbReference>
<dbReference type="Proteomes" id="UP001549145">
    <property type="component" value="Unassembled WGS sequence"/>
</dbReference>
<dbReference type="EC" id="2.1.1.200" evidence="5"/>
<accession>A0ABV2LAQ9</accession>
<evidence type="ECO:0000256" key="1">
    <source>
        <dbReference type="ARBA" id="ARBA00007228"/>
    </source>
</evidence>
<dbReference type="PANTHER" id="PTHR42786:SF7">
    <property type="entry name" value="TRNA_RRNA METHYLTRANSFERASE SPOU TYPE DOMAIN-CONTAINING PROTEIN"/>
    <property type="match status" value="1"/>
</dbReference>